<dbReference type="InterPro" id="IPR052564">
    <property type="entry name" value="N-acetyltrans/Recomb-assoc"/>
</dbReference>
<dbReference type="eggNOG" id="COG0456">
    <property type="taxonomic scope" value="Bacteria"/>
</dbReference>
<dbReference type="SUPFAM" id="SSF55729">
    <property type="entry name" value="Acyl-CoA N-acyltransferases (Nat)"/>
    <property type="match status" value="1"/>
</dbReference>
<dbReference type="PANTHER" id="PTHR43451:SF1">
    <property type="entry name" value="ACETYLTRANSFERASE"/>
    <property type="match status" value="1"/>
</dbReference>
<proteinExistence type="predicted"/>
<feature type="domain" description="N-acetyltransferase" evidence="1">
    <location>
        <begin position="2"/>
        <end position="155"/>
    </location>
</feature>
<dbReference type="RefSeq" id="WP_035441074.1">
    <property type="nucleotide sequence ID" value="NZ_AUEH01000051.1"/>
</dbReference>
<name>A0A0R1XEN3_9LACO</name>
<organism evidence="2 3">
    <name type="scientific">Schleiferilactobacillus harbinensis DSM 16991</name>
    <dbReference type="NCBI Taxonomy" id="1122147"/>
    <lineage>
        <taxon>Bacteria</taxon>
        <taxon>Bacillati</taxon>
        <taxon>Bacillota</taxon>
        <taxon>Bacilli</taxon>
        <taxon>Lactobacillales</taxon>
        <taxon>Lactobacillaceae</taxon>
        <taxon>Schleiferilactobacillus</taxon>
    </lineage>
</organism>
<reference evidence="2 3" key="1">
    <citation type="journal article" date="2015" name="Genome Announc.">
        <title>Expanding the biotechnology potential of lactobacilli through comparative genomics of 213 strains and associated genera.</title>
        <authorList>
            <person name="Sun Z."/>
            <person name="Harris H.M."/>
            <person name="McCann A."/>
            <person name="Guo C."/>
            <person name="Argimon S."/>
            <person name="Zhang W."/>
            <person name="Yang X."/>
            <person name="Jeffery I.B."/>
            <person name="Cooney J.C."/>
            <person name="Kagawa T.F."/>
            <person name="Liu W."/>
            <person name="Song Y."/>
            <person name="Salvetti E."/>
            <person name="Wrobel A."/>
            <person name="Rasinkangas P."/>
            <person name="Parkhill J."/>
            <person name="Rea M.C."/>
            <person name="O'Sullivan O."/>
            <person name="Ritari J."/>
            <person name="Douillard F.P."/>
            <person name="Paul Ross R."/>
            <person name="Yang R."/>
            <person name="Briner A.E."/>
            <person name="Felis G.E."/>
            <person name="de Vos W.M."/>
            <person name="Barrangou R."/>
            <person name="Klaenhammer T.R."/>
            <person name="Caufield P.W."/>
            <person name="Cui Y."/>
            <person name="Zhang H."/>
            <person name="O'Toole P.W."/>
        </authorList>
    </citation>
    <scope>NUCLEOTIDE SEQUENCE [LARGE SCALE GENOMIC DNA]</scope>
    <source>
        <strain evidence="2 3">DSM 16991</strain>
    </source>
</reference>
<dbReference type="Gene3D" id="3.40.630.30">
    <property type="match status" value="1"/>
</dbReference>
<dbReference type="Proteomes" id="UP000050949">
    <property type="component" value="Unassembled WGS sequence"/>
</dbReference>
<evidence type="ECO:0000259" key="1">
    <source>
        <dbReference type="PROSITE" id="PS51186"/>
    </source>
</evidence>
<dbReference type="PROSITE" id="PS51186">
    <property type="entry name" value="GNAT"/>
    <property type="match status" value="1"/>
</dbReference>
<gene>
    <name evidence="2" type="ORF">FC91_GL002973</name>
</gene>
<dbReference type="CDD" id="cd04301">
    <property type="entry name" value="NAT_SF"/>
    <property type="match status" value="1"/>
</dbReference>
<dbReference type="InterPro" id="IPR000182">
    <property type="entry name" value="GNAT_dom"/>
</dbReference>
<dbReference type="PATRIC" id="fig|1122147.4.peg.3062"/>
<dbReference type="OrthoDB" id="424368at2"/>
<dbReference type="AlphaFoldDB" id="A0A0R1XEN3"/>
<dbReference type="GO" id="GO:0016747">
    <property type="term" value="F:acyltransferase activity, transferring groups other than amino-acyl groups"/>
    <property type="evidence" value="ECO:0007669"/>
    <property type="project" value="InterPro"/>
</dbReference>
<dbReference type="Pfam" id="PF13673">
    <property type="entry name" value="Acetyltransf_10"/>
    <property type="match status" value="1"/>
</dbReference>
<dbReference type="EMBL" id="AZFW01000070">
    <property type="protein sequence ID" value="KRM26603.1"/>
    <property type="molecule type" value="Genomic_DNA"/>
</dbReference>
<dbReference type="InterPro" id="IPR016181">
    <property type="entry name" value="Acyl_CoA_acyltransferase"/>
</dbReference>
<sequence length="155" mass="17002">MIQWRSIQHGDEAAIVAVFIASVHQVARRDYPPEQLAAWAPETGIDPVAWCAPLFQDDSLVAVSADRIVGFANMTQAGYLDRVYVAPTHQGQGIASHLVDVLEQHARNRGVHRITVAASHTALAFFKVHGYQVVRANIVERDGVRIGNTIMAKVI</sequence>
<accession>A0A0R1XEN3</accession>
<comment type="caution">
    <text evidence="2">The sequence shown here is derived from an EMBL/GenBank/DDBJ whole genome shotgun (WGS) entry which is preliminary data.</text>
</comment>
<protein>
    <recommendedName>
        <fullName evidence="1">N-acetyltransferase domain-containing protein</fullName>
    </recommendedName>
</protein>
<dbReference type="PANTHER" id="PTHR43451">
    <property type="entry name" value="ACETYLTRANSFERASE (GNAT) FAMILY PROTEIN"/>
    <property type="match status" value="1"/>
</dbReference>
<evidence type="ECO:0000313" key="3">
    <source>
        <dbReference type="Proteomes" id="UP000050949"/>
    </source>
</evidence>
<evidence type="ECO:0000313" key="2">
    <source>
        <dbReference type="EMBL" id="KRM26603.1"/>
    </source>
</evidence>